<dbReference type="InterPro" id="IPR006170">
    <property type="entry name" value="PBP/GOBP"/>
</dbReference>
<dbReference type="GeneID" id="108567202"/>
<evidence type="ECO:0000256" key="2">
    <source>
        <dbReference type="SAM" id="SignalP"/>
    </source>
</evidence>
<keyword evidence="3" id="KW-1185">Reference proteome</keyword>
<keyword evidence="1 2" id="KW-0732">Signal</keyword>
<protein>
    <submittedName>
        <fullName evidence="4">Uncharacterized protein LOC108567202</fullName>
    </submittedName>
</protein>
<dbReference type="SUPFAM" id="SSF47565">
    <property type="entry name" value="Insect pheromone/odorant-binding proteins"/>
    <property type="match status" value="1"/>
</dbReference>
<dbReference type="InterPro" id="IPR036728">
    <property type="entry name" value="PBP_GOBP_sf"/>
</dbReference>
<sequence length="133" mass="15532">MKATVTVFIILVAFASAGKIHYAEKYLDQIATSRTECFKKEGVDLKYLEQVDDSETIPTFDQQKCYVLCMINKFKFTDAELRFQAESYKEYFDDLVLWEKVETALSTKCLPKDKKIRSCEDAYDMYICLVRNV</sequence>
<evidence type="ECO:0000313" key="4">
    <source>
        <dbReference type="RefSeq" id="XP_017783022.1"/>
    </source>
</evidence>
<dbReference type="RefSeq" id="XP_017783022.1">
    <property type="nucleotide sequence ID" value="XM_017927533.1"/>
</dbReference>
<evidence type="ECO:0000256" key="1">
    <source>
        <dbReference type="ARBA" id="ARBA00022729"/>
    </source>
</evidence>
<feature type="signal peptide" evidence="2">
    <location>
        <begin position="1"/>
        <end position="17"/>
    </location>
</feature>
<dbReference type="Pfam" id="PF01395">
    <property type="entry name" value="PBP_GOBP"/>
    <property type="match status" value="1"/>
</dbReference>
<gene>
    <name evidence="4" type="primary">LOC108567202</name>
</gene>
<accession>A0ABM1N872</accession>
<dbReference type="CDD" id="cd23992">
    <property type="entry name" value="PBP_GOBP"/>
    <property type="match status" value="1"/>
</dbReference>
<organism evidence="3 4">
    <name type="scientific">Nicrophorus vespilloides</name>
    <name type="common">Boreal carrion beetle</name>
    <dbReference type="NCBI Taxonomy" id="110193"/>
    <lineage>
        <taxon>Eukaryota</taxon>
        <taxon>Metazoa</taxon>
        <taxon>Ecdysozoa</taxon>
        <taxon>Arthropoda</taxon>
        <taxon>Hexapoda</taxon>
        <taxon>Insecta</taxon>
        <taxon>Pterygota</taxon>
        <taxon>Neoptera</taxon>
        <taxon>Endopterygota</taxon>
        <taxon>Coleoptera</taxon>
        <taxon>Polyphaga</taxon>
        <taxon>Staphyliniformia</taxon>
        <taxon>Silphidae</taxon>
        <taxon>Nicrophorinae</taxon>
        <taxon>Nicrophorus</taxon>
    </lineage>
</organism>
<proteinExistence type="predicted"/>
<dbReference type="PANTHER" id="PTHR11857">
    <property type="entry name" value="ODORANT BINDING PROTEIN-RELATED"/>
    <property type="match status" value="1"/>
</dbReference>
<dbReference type="Gene3D" id="1.10.238.20">
    <property type="entry name" value="Pheromone/general odorant binding protein domain"/>
    <property type="match status" value="1"/>
</dbReference>
<reference evidence="4" key="1">
    <citation type="submission" date="2025-08" db="UniProtKB">
        <authorList>
            <consortium name="RefSeq"/>
        </authorList>
    </citation>
    <scope>IDENTIFICATION</scope>
    <source>
        <tissue evidence="4">Whole Larva</tissue>
    </source>
</reference>
<feature type="chain" id="PRO_5046296722" evidence="2">
    <location>
        <begin position="18"/>
        <end position="133"/>
    </location>
</feature>
<evidence type="ECO:0000313" key="3">
    <source>
        <dbReference type="Proteomes" id="UP000695000"/>
    </source>
</evidence>
<dbReference type="Proteomes" id="UP000695000">
    <property type="component" value="Unplaced"/>
</dbReference>
<name>A0ABM1N872_NICVS</name>